<dbReference type="OrthoDB" id="9765378at2"/>
<protein>
    <submittedName>
        <fullName evidence="3">RepB family plasmid replication initiator protein</fullName>
    </submittedName>
</protein>
<evidence type="ECO:0000259" key="2">
    <source>
        <dbReference type="Pfam" id="PF01051"/>
    </source>
</evidence>
<keyword evidence="4" id="KW-1185">Reference proteome</keyword>
<comment type="similarity">
    <text evidence="1">Belongs to the initiator RepB protein family.</text>
</comment>
<dbReference type="GO" id="GO:0006270">
    <property type="term" value="P:DNA replication initiation"/>
    <property type="evidence" value="ECO:0007669"/>
    <property type="project" value="InterPro"/>
</dbReference>
<dbReference type="AlphaFoldDB" id="A0A6I1MR68"/>
<proteinExistence type="inferred from homology"/>
<dbReference type="GO" id="GO:0003887">
    <property type="term" value="F:DNA-directed DNA polymerase activity"/>
    <property type="evidence" value="ECO:0007669"/>
    <property type="project" value="InterPro"/>
</dbReference>
<dbReference type="Gene3D" id="1.10.10.10">
    <property type="entry name" value="Winged helix-like DNA-binding domain superfamily/Winged helix DNA-binding domain"/>
    <property type="match status" value="2"/>
</dbReference>
<dbReference type="SUPFAM" id="SSF46785">
    <property type="entry name" value="Winged helix' DNA-binding domain"/>
    <property type="match status" value="2"/>
</dbReference>
<sequence>MTYLKNNLVSKSNELIEKSYFIPTKEQKLLLLAISMIDSTKDDECGKVTFDLKEIIELLELNPRNCFSDLTRITKSLLSRVVELKTKDGNLRQFQWLSECYYENGKVEMLIHQRLYPYLLHLKEHFTKYKLENVLKLNSKYSIRIYELMKRFEFQNEFKIDLEEFTYILKCPEYKLWSQIKVNIIDPSLKEINIKTDINVIYESIKTGRKVTSLQFNIKHKKNKVSTSAENFNFEKNEIDKLNKLYGVDKVTECIELMKLKNKKINNNLNYLKGMLENKTITQPQKILNFTNYNQREYDYDSLEKQLLGWDD</sequence>
<name>A0A6I1MR68_9CLOT</name>
<dbReference type="Pfam" id="PF21205">
    <property type="entry name" value="Rep3_C"/>
    <property type="match status" value="1"/>
</dbReference>
<dbReference type="InterPro" id="IPR036388">
    <property type="entry name" value="WH-like_DNA-bd_sf"/>
</dbReference>
<evidence type="ECO:0000256" key="1">
    <source>
        <dbReference type="ARBA" id="ARBA00038283"/>
    </source>
</evidence>
<evidence type="ECO:0000313" key="4">
    <source>
        <dbReference type="Proteomes" id="UP000430345"/>
    </source>
</evidence>
<dbReference type="Pfam" id="PF01051">
    <property type="entry name" value="Rep3_N"/>
    <property type="match status" value="1"/>
</dbReference>
<feature type="domain" description="Initiator Rep protein WH1" evidence="2">
    <location>
        <begin position="9"/>
        <end position="150"/>
    </location>
</feature>
<evidence type="ECO:0000313" key="3">
    <source>
        <dbReference type="EMBL" id="MPQ44712.1"/>
    </source>
</evidence>
<accession>A0A6I1MR68</accession>
<comment type="caution">
    <text evidence="3">The sequence shown here is derived from an EMBL/GenBank/DDBJ whole genome shotgun (WGS) entry which is preliminary data.</text>
</comment>
<gene>
    <name evidence="3" type="ORF">GBZ86_13295</name>
</gene>
<organism evidence="3 4">
    <name type="scientific">Clostridium tarantellae</name>
    <dbReference type="NCBI Taxonomy" id="39493"/>
    <lineage>
        <taxon>Bacteria</taxon>
        <taxon>Bacillati</taxon>
        <taxon>Bacillota</taxon>
        <taxon>Clostridia</taxon>
        <taxon>Eubacteriales</taxon>
        <taxon>Clostridiaceae</taxon>
        <taxon>Clostridium</taxon>
    </lineage>
</organism>
<dbReference type="EMBL" id="WHJC01000290">
    <property type="protein sequence ID" value="MPQ44712.1"/>
    <property type="molecule type" value="Genomic_DNA"/>
</dbReference>
<dbReference type="InterPro" id="IPR000525">
    <property type="entry name" value="Initiator_Rep_WH1"/>
</dbReference>
<reference evidence="3 4" key="1">
    <citation type="submission" date="2019-10" db="EMBL/GenBank/DDBJ databases">
        <title>The Genome Sequence of Clostridium tarantellae Isolated from Fish Brain.</title>
        <authorList>
            <person name="Bano L."/>
            <person name="Kiel M."/>
            <person name="Sales G."/>
            <person name="Doxey A.C."/>
            <person name="Mansfield M.J."/>
            <person name="Schiavone M."/>
            <person name="Rossetto O."/>
            <person name="Pirazzini M."/>
            <person name="Dobrindt U."/>
            <person name="Montecucco C."/>
        </authorList>
    </citation>
    <scope>NUCLEOTIDE SEQUENCE [LARGE SCALE GENOMIC DNA]</scope>
    <source>
        <strain evidence="3 4">DSM 3997</strain>
    </source>
</reference>
<dbReference type="InterPro" id="IPR036390">
    <property type="entry name" value="WH_DNA-bd_sf"/>
</dbReference>
<dbReference type="RefSeq" id="WP_152891408.1">
    <property type="nucleotide sequence ID" value="NZ_WHJC01000290.1"/>
</dbReference>
<dbReference type="Proteomes" id="UP000430345">
    <property type="component" value="Unassembled WGS sequence"/>
</dbReference>